<dbReference type="EMBL" id="UFTT01000002">
    <property type="protein sequence ID" value="SUV66187.1"/>
    <property type="molecule type" value="Genomic_DNA"/>
</dbReference>
<dbReference type="PANTHER" id="PTHR42928:SF5">
    <property type="entry name" value="BLR1237 PROTEIN"/>
    <property type="match status" value="1"/>
</dbReference>
<dbReference type="CDD" id="cd07012">
    <property type="entry name" value="PBP2_Bug_TTT"/>
    <property type="match status" value="1"/>
</dbReference>
<evidence type="ECO:0000313" key="2">
    <source>
        <dbReference type="EMBL" id="SUV66187.1"/>
    </source>
</evidence>
<dbReference type="Gene3D" id="3.40.190.150">
    <property type="entry name" value="Bordetella uptake gene, domain 1"/>
    <property type="match status" value="1"/>
</dbReference>
<proteinExistence type="inferred from homology"/>
<protein>
    <submittedName>
        <fullName evidence="2">Argininosuccinate lyase</fullName>
    </submittedName>
</protein>
<comment type="similarity">
    <text evidence="1">Belongs to the UPF0065 (bug) family.</text>
</comment>
<reference evidence="2 3" key="1">
    <citation type="submission" date="2018-06" db="EMBL/GenBank/DDBJ databases">
        <authorList>
            <consortium name="Pathogen Informatics"/>
            <person name="Doyle S."/>
        </authorList>
    </citation>
    <scope>NUCLEOTIDE SEQUENCE [LARGE SCALE GENOMIC DNA]</scope>
    <source>
        <strain evidence="2 3">NCTC10911</strain>
    </source>
</reference>
<dbReference type="SUPFAM" id="SSF53850">
    <property type="entry name" value="Periplasmic binding protein-like II"/>
    <property type="match status" value="1"/>
</dbReference>
<dbReference type="InterPro" id="IPR042100">
    <property type="entry name" value="Bug_dom1"/>
</dbReference>
<dbReference type="PIRSF" id="PIRSF017082">
    <property type="entry name" value="YflP"/>
    <property type="match status" value="1"/>
</dbReference>
<dbReference type="InterPro" id="IPR005064">
    <property type="entry name" value="BUG"/>
</dbReference>
<evidence type="ECO:0000256" key="1">
    <source>
        <dbReference type="ARBA" id="ARBA00006987"/>
    </source>
</evidence>
<evidence type="ECO:0000313" key="3">
    <source>
        <dbReference type="Proteomes" id="UP000255014"/>
    </source>
</evidence>
<dbReference type="AlphaFoldDB" id="A0A0E8CBE3"/>
<dbReference type="Gene3D" id="3.40.190.10">
    <property type="entry name" value="Periplasmic binding protein-like II"/>
    <property type="match status" value="1"/>
</dbReference>
<dbReference type="GO" id="GO:0016829">
    <property type="term" value="F:lyase activity"/>
    <property type="evidence" value="ECO:0007669"/>
    <property type="project" value="UniProtKB-KW"/>
</dbReference>
<sequence>MERRRLLLGGLAAGIAAPLLARRAMASPRKYPGKPIRMIIPFPAAGVTDISARLLAAAMAEELGQTIIPENKPGAAGNIAAKYVADAAPDGYTILFNNSATHGINPTLFKSINFDAERDFTPILYCSSSPNLFVANKNFPGDTIADFVDIARQQGPAVMMALGSLGSSQHMAAELLCHVTATQFTTVPYRGGALALQDLIGGTVQTLCDGYPSSIQHIRRGTIKALGVTSPERIPSAPDIPAVAETLPGYSAYGWFGLVGPAGMDADVVAVLNQAGNQALQDPELRTRYAEVGATLHGGPPEVFKQHIQDEIKRWREIIIATNAKPE</sequence>
<name>A0A0E8CBE3_BORPT</name>
<keyword evidence="2" id="KW-0456">Lyase</keyword>
<dbReference type="PANTHER" id="PTHR42928">
    <property type="entry name" value="TRICARBOXYLATE-BINDING PROTEIN"/>
    <property type="match status" value="1"/>
</dbReference>
<gene>
    <name evidence="2" type="ORF">NCTC10911_03235</name>
</gene>
<accession>A0A0E8CBE3</accession>
<organism evidence="2 3">
    <name type="scientific">Bordetella pertussis</name>
    <dbReference type="NCBI Taxonomy" id="520"/>
    <lineage>
        <taxon>Bacteria</taxon>
        <taxon>Pseudomonadati</taxon>
        <taxon>Pseudomonadota</taxon>
        <taxon>Betaproteobacteria</taxon>
        <taxon>Burkholderiales</taxon>
        <taxon>Alcaligenaceae</taxon>
        <taxon>Bordetella</taxon>
    </lineage>
</organism>
<dbReference type="Pfam" id="PF03401">
    <property type="entry name" value="TctC"/>
    <property type="match status" value="1"/>
</dbReference>
<dbReference type="Proteomes" id="UP000255014">
    <property type="component" value="Unassembled WGS sequence"/>
</dbReference>